<feature type="domain" description="ArnT-like N-terminal" evidence="10">
    <location>
        <begin position="21"/>
        <end position="245"/>
    </location>
</feature>
<sequence length="489" mass="56554">MLGESKTNAFAALDTFLALALAFIAAYARLWTVAWPTIITFDEVHFGNFTKWYVVGDFHFDIHPPLGKLMMAHISKLGGYRGEIADFSKLGRQYHMNETAYISLRMIPAIFSSICSPLLYSCARLLYIDPFPAFASTLLVTFDISMIVESKFILSDGMLHFWFAFHLFTFCLFLRHGGEHRAILAGITIGCAGACKFTALSVYAIDGITQVIWILLRWPNIIKIITRGCALLIPSFIAMYLAWLWHFASTPYKGYHAHYMNAADIHTVLEREKINTSYWGNRVSDSPLLLRIIRWNIVMNRVNMRSKIPHPWESRPQYWPLLMDKYVLFHHGKENRRIHCMGLPASYWISTASLILTFPLLLCRRASWQNLLFVWSWAVSFIPFLGVPRTMFHYHYLLPLMCATLNTAALLHFMFKDNIKARSFACALIALLTFLCYLFFSPWAYGTKCPNCDQTRHWLSRWNRGPPKPVYDFGRQLFNTTKRYGKLPL</sequence>
<feature type="transmembrane region" description="Helical" evidence="9">
    <location>
        <begin position="159"/>
        <end position="176"/>
    </location>
</feature>
<evidence type="ECO:0000256" key="1">
    <source>
        <dbReference type="ARBA" id="ARBA00004127"/>
    </source>
</evidence>
<dbReference type="EMBL" id="MLAK01001322">
    <property type="protein sequence ID" value="OHS94392.1"/>
    <property type="molecule type" value="Genomic_DNA"/>
</dbReference>
<dbReference type="OrthoDB" id="292747at2759"/>
<dbReference type="Proteomes" id="UP000179807">
    <property type="component" value="Unassembled WGS sequence"/>
</dbReference>
<comment type="caution">
    <text evidence="12">The sequence shown here is derived from an EMBL/GenBank/DDBJ whole genome shotgun (WGS) entry which is preliminary data.</text>
</comment>
<evidence type="ECO:0000256" key="3">
    <source>
        <dbReference type="ARBA" id="ARBA00007222"/>
    </source>
</evidence>
<evidence type="ECO:0000256" key="7">
    <source>
        <dbReference type="ARBA" id="ARBA00022989"/>
    </source>
</evidence>
<evidence type="ECO:0000313" key="13">
    <source>
        <dbReference type="Proteomes" id="UP000179807"/>
    </source>
</evidence>
<proteinExistence type="inferred from homology"/>
<feature type="transmembrane region" description="Helical" evidence="9">
    <location>
        <begin position="393"/>
        <end position="413"/>
    </location>
</feature>
<accession>A0A1J4J501</accession>
<organism evidence="12 13">
    <name type="scientific">Tritrichomonas foetus</name>
    <dbReference type="NCBI Taxonomy" id="1144522"/>
    <lineage>
        <taxon>Eukaryota</taxon>
        <taxon>Metamonada</taxon>
        <taxon>Parabasalia</taxon>
        <taxon>Tritrichomonadida</taxon>
        <taxon>Tritrichomonadidae</taxon>
        <taxon>Tritrichomonas</taxon>
    </lineage>
</organism>
<dbReference type="UniPathway" id="UPA00378"/>
<name>A0A1J4J501_9EUKA</name>
<dbReference type="VEuPathDB" id="TrichDB:TRFO_39422"/>
<dbReference type="GO" id="GO:0016020">
    <property type="term" value="C:membrane"/>
    <property type="evidence" value="ECO:0007669"/>
    <property type="project" value="InterPro"/>
</dbReference>
<dbReference type="GeneID" id="94847339"/>
<evidence type="ECO:0000256" key="6">
    <source>
        <dbReference type="ARBA" id="ARBA00022692"/>
    </source>
</evidence>
<dbReference type="Pfam" id="PF02366">
    <property type="entry name" value="PMT"/>
    <property type="match status" value="1"/>
</dbReference>
<dbReference type="InterPro" id="IPR003342">
    <property type="entry name" value="ArnT-like_N"/>
</dbReference>
<gene>
    <name evidence="12" type="ORF">TRFO_39422</name>
</gene>
<dbReference type="RefSeq" id="XP_068347529.1">
    <property type="nucleotide sequence ID" value="XM_068512635.1"/>
</dbReference>
<keyword evidence="7 9" id="KW-1133">Transmembrane helix</keyword>
<evidence type="ECO:0000256" key="5">
    <source>
        <dbReference type="ARBA" id="ARBA00022679"/>
    </source>
</evidence>
<dbReference type="Pfam" id="PF16192">
    <property type="entry name" value="PMT_4TMC"/>
    <property type="match status" value="1"/>
</dbReference>
<comment type="similarity">
    <text evidence="3">Belongs to the glycosyltransferase 39 family.</text>
</comment>
<evidence type="ECO:0000256" key="2">
    <source>
        <dbReference type="ARBA" id="ARBA00004922"/>
    </source>
</evidence>
<feature type="transmembrane region" description="Helical" evidence="9">
    <location>
        <begin position="224"/>
        <end position="245"/>
    </location>
</feature>
<dbReference type="GO" id="GO:0004169">
    <property type="term" value="F:dolichyl-phosphate-mannose-protein mannosyltransferase activity"/>
    <property type="evidence" value="ECO:0007669"/>
    <property type="project" value="TreeGrafter"/>
</dbReference>
<comment type="pathway">
    <text evidence="2">Protein modification; protein glycosylation.</text>
</comment>
<dbReference type="GO" id="GO:0012505">
    <property type="term" value="C:endomembrane system"/>
    <property type="evidence" value="ECO:0007669"/>
    <property type="project" value="UniProtKB-SubCell"/>
</dbReference>
<evidence type="ECO:0000256" key="4">
    <source>
        <dbReference type="ARBA" id="ARBA00022676"/>
    </source>
</evidence>
<keyword evidence="5" id="KW-0808">Transferase</keyword>
<dbReference type="PANTHER" id="PTHR10050:SF46">
    <property type="entry name" value="PROTEIN O-MANNOSYL-TRANSFERASE 2"/>
    <property type="match status" value="1"/>
</dbReference>
<reference evidence="12" key="1">
    <citation type="submission" date="2016-10" db="EMBL/GenBank/DDBJ databases">
        <authorList>
            <person name="Benchimol M."/>
            <person name="Almeida L.G."/>
            <person name="Vasconcelos A.T."/>
            <person name="Perreira-Neves A."/>
            <person name="Rosa I.A."/>
            <person name="Tasca T."/>
            <person name="Bogo M.R."/>
            <person name="de Souza W."/>
        </authorList>
    </citation>
    <scope>NUCLEOTIDE SEQUENCE [LARGE SCALE GENOMIC DNA]</scope>
    <source>
        <strain evidence="12">K</strain>
    </source>
</reference>
<evidence type="ECO:0000313" key="12">
    <source>
        <dbReference type="EMBL" id="OHS94392.1"/>
    </source>
</evidence>
<dbReference type="AlphaFoldDB" id="A0A1J4J501"/>
<keyword evidence="13" id="KW-1185">Reference proteome</keyword>
<dbReference type="InterPro" id="IPR032421">
    <property type="entry name" value="PMT_4TMC"/>
</dbReference>
<evidence type="ECO:0000256" key="8">
    <source>
        <dbReference type="ARBA" id="ARBA00023136"/>
    </source>
</evidence>
<feature type="transmembrane region" description="Helical" evidence="9">
    <location>
        <begin position="345"/>
        <end position="363"/>
    </location>
</feature>
<feature type="transmembrane region" description="Helical" evidence="9">
    <location>
        <begin position="99"/>
        <end position="120"/>
    </location>
</feature>
<keyword evidence="8 9" id="KW-0472">Membrane</keyword>
<keyword evidence="4 12" id="KW-0328">Glycosyltransferase</keyword>
<keyword evidence="6 9" id="KW-0812">Transmembrane</keyword>
<evidence type="ECO:0000259" key="11">
    <source>
        <dbReference type="Pfam" id="PF16192"/>
    </source>
</evidence>
<feature type="transmembrane region" description="Helical" evidence="9">
    <location>
        <begin position="425"/>
        <end position="445"/>
    </location>
</feature>
<evidence type="ECO:0000259" key="10">
    <source>
        <dbReference type="Pfam" id="PF02366"/>
    </source>
</evidence>
<feature type="transmembrane region" description="Helical" evidence="9">
    <location>
        <begin position="182"/>
        <end position="203"/>
    </location>
</feature>
<evidence type="ECO:0000256" key="9">
    <source>
        <dbReference type="SAM" id="Phobius"/>
    </source>
</evidence>
<dbReference type="PANTHER" id="PTHR10050">
    <property type="entry name" value="DOLICHYL-PHOSPHATE-MANNOSE--PROTEIN MANNOSYLTRANSFERASE"/>
    <property type="match status" value="1"/>
</dbReference>
<feature type="transmembrane region" description="Helical" evidence="9">
    <location>
        <begin position="370"/>
        <end position="387"/>
    </location>
</feature>
<feature type="transmembrane region" description="Helical" evidence="9">
    <location>
        <begin position="12"/>
        <end position="31"/>
    </location>
</feature>
<feature type="domain" description="Protein O-mannosyl-transferase C-terminal four TM" evidence="11">
    <location>
        <begin position="292"/>
        <end position="462"/>
    </location>
</feature>
<protein>
    <submittedName>
        <fullName evidence="12">Dolichyl-phosphate-mannose-protein mannosyltransferase</fullName>
    </submittedName>
</protein>
<comment type="subcellular location">
    <subcellularLocation>
        <location evidence="1">Endomembrane system</location>
        <topology evidence="1">Multi-pass membrane protein</topology>
    </subcellularLocation>
</comment>
<dbReference type="InterPro" id="IPR027005">
    <property type="entry name" value="PMT-like"/>
</dbReference>